<accession>A0A8H4J1U7</accession>
<dbReference type="SUPFAM" id="SSF51735">
    <property type="entry name" value="NAD(P)-binding Rossmann-fold domains"/>
    <property type="match status" value="1"/>
</dbReference>
<dbReference type="Gene3D" id="3.40.50.720">
    <property type="entry name" value="NAD(P)-binding Rossmann-like Domain"/>
    <property type="match status" value="1"/>
</dbReference>
<feature type="region of interest" description="Disordered" evidence="1">
    <location>
        <begin position="256"/>
        <end position="287"/>
    </location>
</feature>
<gene>
    <name evidence="2" type="ORF">GTA08_BOTSDO12779</name>
</gene>
<proteinExistence type="predicted"/>
<evidence type="ECO:0000256" key="1">
    <source>
        <dbReference type="SAM" id="MobiDB-lite"/>
    </source>
</evidence>
<dbReference type="InterPro" id="IPR036291">
    <property type="entry name" value="NAD(P)-bd_dom_sf"/>
</dbReference>
<reference evidence="2" key="1">
    <citation type="submission" date="2020-04" db="EMBL/GenBank/DDBJ databases">
        <title>Genome Assembly and Annotation of Botryosphaeria dothidea sdau 11-99, a Latent Pathogen of Apple Fruit Ring Rot in China.</title>
        <authorList>
            <person name="Yu C."/>
            <person name="Diao Y."/>
            <person name="Lu Q."/>
            <person name="Zhao J."/>
            <person name="Cui S."/>
            <person name="Peng C."/>
            <person name="He B."/>
            <person name="Liu H."/>
        </authorList>
    </citation>
    <scope>NUCLEOTIDE SEQUENCE [LARGE SCALE GENOMIC DNA]</scope>
    <source>
        <strain evidence="2">Sdau11-99</strain>
    </source>
</reference>
<keyword evidence="3" id="KW-1185">Reference proteome</keyword>
<evidence type="ECO:0000313" key="3">
    <source>
        <dbReference type="Proteomes" id="UP000572817"/>
    </source>
</evidence>
<comment type="caution">
    <text evidence="2">The sequence shown here is derived from an EMBL/GenBank/DDBJ whole genome shotgun (WGS) entry which is preliminary data.</text>
</comment>
<dbReference type="Proteomes" id="UP000572817">
    <property type="component" value="Unassembled WGS sequence"/>
</dbReference>
<organism evidence="2 3">
    <name type="scientific">Botryosphaeria dothidea</name>
    <dbReference type="NCBI Taxonomy" id="55169"/>
    <lineage>
        <taxon>Eukaryota</taxon>
        <taxon>Fungi</taxon>
        <taxon>Dikarya</taxon>
        <taxon>Ascomycota</taxon>
        <taxon>Pezizomycotina</taxon>
        <taxon>Dothideomycetes</taxon>
        <taxon>Dothideomycetes incertae sedis</taxon>
        <taxon>Botryosphaeriales</taxon>
        <taxon>Botryosphaeriaceae</taxon>
        <taxon>Botryosphaeria</taxon>
    </lineage>
</organism>
<sequence length="287" mass="29486">MPEETRGNGSSTTNTTTTKPPVDLSSLQGKGVLVTGGATGPGAALVRALADAGAYVTIADDNAIAGQRLMLDLINTNKRAQYTYTRLPSFPSQAESFHHASSFSPTTTLSLVVANVIPASPPPPSDPLLAWLTTADPAATPPPAPSTASLDVGVTAALYTAHLAFHHFRASAKNDDDDDEDAGRRGGHLLFLAPRAYVVDGGVGPDALAAGAAAAGFRSVVRALRAVTARKGKGGAAGVVEGVRVNLVAVEAEGGVAVQGREDRSTRGEEGTDEKERKDGNEEEVKL</sequence>
<feature type="region of interest" description="Disordered" evidence="1">
    <location>
        <begin position="1"/>
        <end position="27"/>
    </location>
</feature>
<name>A0A8H4J1U7_9PEZI</name>
<dbReference type="EMBL" id="WWBZ02000009">
    <property type="protein sequence ID" value="KAF4311520.1"/>
    <property type="molecule type" value="Genomic_DNA"/>
</dbReference>
<dbReference type="AlphaFoldDB" id="A0A8H4J1U7"/>
<feature type="compositionally biased region" description="Basic and acidic residues" evidence="1">
    <location>
        <begin position="260"/>
        <end position="287"/>
    </location>
</feature>
<protein>
    <submittedName>
        <fullName evidence="2">Uncharacterized protein</fullName>
    </submittedName>
</protein>
<feature type="compositionally biased region" description="Low complexity" evidence="1">
    <location>
        <begin position="7"/>
        <end position="18"/>
    </location>
</feature>
<dbReference type="OrthoDB" id="5371740at2759"/>
<evidence type="ECO:0000313" key="2">
    <source>
        <dbReference type="EMBL" id="KAF4311520.1"/>
    </source>
</evidence>